<dbReference type="Ensembl" id="ENSGWIT00000027197.1">
    <property type="protein sequence ID" value="ENSGWIP00000024863.1"/>
    <property type="gene ID" value="ENSGWIG00000013157.1"/>
</dbReference>
<dbReference type="Proteomes" id="UP000694680">
    <property type="component" value="Chromosome 10"/>
</dbReference>
<keyword evidence="2" id="KW-1185">Reference proteome</keyword>
<organism evidence="1 2">
    <name type="scientific">Gouania willdenowi</name>
    <name type="common">Blunt-snouted clingfish</name>
    <name type="synonym">Lepadogaster willdenowi</name>
    <dbReference type="NCBI Taxonomy" id="441366"/>
    <lineage>
        <taxon>Eukaryota</taxon>
        <taxon>Metazoa</taxon>
        <taxon>Chordata</taxon>
        <taxon>Craniata</taxon>
        <taxon>Vertebrata</taxon>
        <taxon>Euteleostomi</taxon>
        <taxon>Actinopterygii</taxon>
        <taxon>Neopterygii</taxon>
        <taxon>Teleostei</taxon>
        <taxon>Neoteleostei</taxon>
        <taxon>Acanthomorphata</taxon>
        <taxon>Ovalentaria</taxon>
        <taxon>Blenniimorphae</taxon>
        <taxon>Blenniiformes</taxon>
        <taxon>Gobiesocoidei</taxon>
        <taxon>Gobiesocidae</taxon>
        <taxon>Gobiesocinae</taxon>
        <taxon>Gouania</taxon>
    </lineage>
</organism>
<evidence type="ECO:0000313" key="1">
    <source>
        <dbReference type="Ensembl" id="ENSGWIP00000024863.1"/>
    </source>
</evidence>
<name>A0A8C5EPZ6_GOUWI</name>
<dbReference type="AlphaFoldDB" id="A0A8C5EPZ6"/>
<protein>
    <submittedName>
        <fullName evidence="1">Uncharacterized protein</fullName>
    </submittedName>
</protein>
<reference evidence="1" key="1">
    <citation type="submission" date="2020-06" db="EMBL/GenBank/DDBJ databases">
        <authorList>
            <consortium name="Wellcome Sanger Institute Data Sharing"/>
        </authorList>
    </citation>
    <scope>NUCLEOTIDE SEQUENCE [LARGE SCALE GENOMIC DNA]</scope>
</reference>
<reference evidence="1" key="2">
    <citation type="submission" date="2025-08" db="UniProtKB">
        <authorList>
            <consortium name="Ensembl"/>
        </authorList>
    </citation>
    <scope>IDENTIFICATION</scope>
</reference>
<evidence type="ECO:0000313" key="2">
    <source>
        <dbReference type="Proteomes" id="UP000694680"/>
    </source>
</evidence>
<accession>A0A8C5EPZ6</accession>
<sequence>VVHHTISYRYEGLDQNDGQTEAELLETQYPHVKKSLQQGEALYSCLSVQDVLHVVSL</sequence>
<proteinExistence type="predicted"/>
<reference evidence="1" key="3">
    <citation type="submission" date="2025-09" db="UniProtKB">
        <authorList>
            <consortium name="Ensembl"/>
        </authorList>
    </citation>
    <scope>IDENTIFICATION</scope>
</reference>